<proteinExistence type="predicted"/>
<evidence type="ECO:0000313" key="2">
    <source>
        <dbReference type="Proteomes" id="UP000637299"/>
    </source>
</evidence>
<organism evidence="1 2">
    <name type="scientific">Chryseobacterium caseinilyticum</name>
    <dbReference type="NCBI Taxonomy" id="2771428"/>
    <lineage>
        <taxon>Bacteria</taxon>
        <taxon>Pseudomonadati</taxon>
        <taxon>Bacteroidota</taxon>
        <taxon>Flavobacteriia</taxon>
        <taxon>Flavobacteriales</taxon>
        <taxon>Weeksellaceae</taxon>
        <taxon>Chryseobacterium group</taxon>
        <taxon>Chryseobacterium</taxon>
    </lineage>
</organism>
<sequence>MSSNIDLSELKEVFNFEYFETYSLQRGSDYEKVILEKEELYNQLINKSKLENLSLEENLELEILNSLLNNTQFLFDKNRKLHFSAEKLNRFYPHENESEELIKILQIKTEKIPSWMCGPVYRDAIVFYDRENEIREVLNICFSCEFIQNLNQDFIDVDESVYDGLKQLLLSFGHKIKADE</sequence>
<dbReference type="EMBL" id="JACYFS010000003">
    <property type="protein sequence ID" value="MBD8083269.1"/>
    <property type="molecule type" value="Genomic_DNA"/>
</dbReference>
<reference evidence="1 2" key="1">
    <citation type="submission" date="2020-09" db="EMBL/GenBank/DDBJ databases">
        <title>Genome seq and assembly of Chryseobacterium sp.</title>
        <authorList>
            <person name="Chhetri G."/>
        </authorList>
    </citation>
    <scope>NUCLEOTIDE SEQUENCE [LARGE SCALE GENOMIC DNA]</scope>
    <source>
        <strain evidence="1 2">GCR10</strain>
    </source>
</reference>
<evidence type="ECO:0000313" key="1">
    <source>
        <dbReference type="EMBL" id="MBD8083269.1"/>
    </source>
</evidence>
<gene>
    <name evidence="1" type="ORF">IC610_12675</name>
</gene>
<dbReference type="Proteomes" id="UP000637299">
    <property type="component" value="Unassembled WGS sequence"/>
</dbReference>
<accession>A0ABR8ZD95</accession>
<dbReference type="RefSeq" id="WP_191737191.1">
    <property type="nucleotide sequence ID" value="NZ_JACYFS010000003.1"/>
</dbReference>
<protein>
    <submittedName>
        <fullName evidence="1">Uncharacterized protein</fullName>
    </submittedName>
</protein>
<name>A0ABR8ZD95_9FLAO</name>
<comment type="caution">
    <text evidence="1">The sequence shown here is derived from an EMBL/GenBank/DDBJ whole genome shotgun (WGS) entry which is preliminary data.</text>
</comment>
<keyword evidence="2" id="KW-1185">Reference proteome</keyword>